<comment type="caution">
    <text evidence="2">The sequence shown here is derived from an EMBL/GenBank/DDBJ whole genome shotgun (WGS) entry which is preliminary data.</text>
</comment>
<reference evidence="2" key="1">
    <citation type="journal article" date="2014" name="Int. J. Syst. Evol. Microbiol.">
        <title>Complete genome sequence of Corynebacterium casei LMG S-19264T (=DSM 44701T), isolated from a smear-ripened cheese.</title>
        <authorList>
            <consortium name="US DOE Joint Genome Institute (JGI-PGF)"/>
            <person name="Walter F."/>
            <person name="Albersmeier A."/>
            <person name="Kalinowski J."/>
            <person name="Ruckert C."/>
        </authorList>
    </citation>
    <scope>NUCLEOTIDE SEQUENCE</scope>
    <source>
        <strain evidence="2">JCM 3346</strain>
    </source>
</reference>
<dbReference type="EMBL" id="BMRJ01000001">
    <property type="protein sequence ID" value="GGR22098.1"/>
    <property type="molecule type" value="Genomic_DNA"/>
</dbReference>
<keyword evidence="1" id="KW-0812">Transmembrane</keyword>
<evidence type="ECO:0000313" key="3">
    <source>
        <dbReference type="Proteomes" id="UP000610303"/>
    </source>
</evidence>
<dbReference type="RefSeq" id="WP_189084588.1">
    <property type="nucleotide sequence ID" value="NZ_BMRJ01000001.1"/>
</dbReference>
<keyword evidence="3" id="KW-1185">Reference proteome</keyword>
<dbReference type="AlphaFoldDB" id="A0A918CH67"/>
<gene>
    <name evidence="2" type="ORF">GCM10010196_14630</name>
</gene>
<reference evidence="2" key="2">
    <citation type="submission" date="2020-09" db="EMBL/GenBank/DDBJ databases">
        <authorList>
            <person name="Sun Q."/>
            <person name="Ohkuma M."/>
        </authorList>
    </citation>
    <scope>NUCLEOTIDE SEQUENCE</scope>
    <source>
        <strain evidence="2">JCM 3346</strain>
    </source>
</reference>
<organism evidence="2 3">
    <name type="scientific">Agromyces mediolanus</name>
    <name type="common">Corynebacterium mediolanum</name>
    <dbReference type="NCBI Taxonomy" id="41986"/>
    <lineage>
        <taxon>Bacteria</taxon>
        <taxon>Bacillati</taxon>
        <taxon>Actinomycetota</taxon>
        <taxon>Actinomycetes</taxon>
        <taxon>Micrococcales</taxon>
        <taxon>Microbacteriaceae</taxon>
        <taxon>Agromyces</taxon>
    </lineage>
</organism>
<keyword evidence="1" id="KW-1133">Transmembrane helix</keyword>
<feature type="transmembrane region" description="Helical" evidence="1">
    <location>
        <begin position="28"/>
        <end position="50"/>
    </location>
</feature>
<name>A0A918CH67_AGRME</name>
<proteinExistence type="predicted"/>
<dbReference type="Proteomes" id="UP000610303">
    <property type="component" value="Unassembled WGS sequence"/>
</dbReference>
<protein>
    <submittedName>
        <fullName evidence="2">Uncharacterized protein</fullName>
    </submittedName>
</protein>
<evidence type="ECO:0000313" key="2">
    <source>
        <dbReference type="EMBL" id="GGR22098.1"/>
    </source>
</evidence>
<sequence>MELLFVALGGAILGLAARYSLPGRATHGVALIPAIGTAVAAVVWVGLTWLGWPWDGGWIWVVSLAASGVVSALAALLIGPSRERHDVELFERLARPGAGAKA</sequence>
<feature type="transmembrane region" description="Helical" evidence="1">
    <location>
        <begin position="57"/>
        <end position="78"/>
    </location>
</feature>
<accession>A0A918CH67</accession>
<keyword evidence="1" id="KW-0472">Membrane</keyword>
<evidence type="ECO:0000256" key="1">
    <source>
        <dbReference type="SAM" id="Phobius"/>
    </source>
</evidence>